<accession>A0ABQ1ZT35</accession>
<protein>
    <recommendedName>
        <fullName evidence="4">ATPase</fullName>
    </recommendedName>
</protein>
<organism evidence="2 3">
    <name type="scientific">Saccharibacillus endophyticus</name>
    <dbReference type="NCBI Taxonomy" id="2060666"/>
    <lineage>
        <taxon>Bacteria</taxon>
        <taxon>Bacillati</taxon>
        <taxon>Bacillota</taxon>
        <taxon>Bacilli</taxon>
        <taxon>Bacillales</taxon>
        <taxon>Paenibacillaceae</taxon>
        <taxon>Saccharibacillus</taxon>
    </lineage>
</organism>
<evidence type="ECO:0000313" key="3">
    <source>
        <dbReference type="Proteomes" id="UP000605427"/>
    </source>
</evidence>
<dbReference type="EMBL" id="BMDD01000003">
    <property type="protein sequence ID" value="GGH78657.1"/>
    <property type="molecule type" value="Genomic_DNA"/>
</dbReference>
<evidence type="ECO:0000256" key="1">
    <source>
        <dbReference type="SAM" id="Phobius"/>
    </source>
</evidence>
<keyword evidence="1" id="KW-1133">Transmembrane helix</keyword>
<feature type="transmembrane region" description="Helical" evidence="1">
    <location>
        <begin position="26"/>
        <end position="43"/>
    </location>
</feature>
<comment type="caution">
    <text evidence="2">The sequence shown here is derived from an EMBL/GenBank/DDBJ whole genome shotgun (WGS) entry which is preliminary data.</text>
</comment>
<name>A0ABQ1ZT35_9BACL</name>
<dbReference type="RefSeq" id="WP_229714166.1">
    <property type="nucleotide sequence ID" value="NZ_BMDD01000003.1"/>
</dbReference>
<keyword evidence="1" id="KW-0812">Transmembrane</keyword>
<keyword evidence="1" id="KW-0472">Membrane</keyword>
<gene>
    <name evidence="2" type="ORF">GCM10007362_24270</name>
</gene>
<reference evidence="3" key="1">
    <citation type="journal article" date="2019" name="Int. J. Syst. Evol. Microbiol.">
        <title>The Global Catalogue of Microorganisms (GCM) 10K type strain sequencing project: providing services to taxonomists for standard genome sequencing and annotation.</title>
        <authorList>
            <consortium name="The Broad Institute Genomics Platform"/>
            <consortium name="The Broad Institute Genome Sequencing Center for Infectious Disease"/>
            <person name="Wu L."/>
            <person name="Ma J."/>
        </authorList>
    </citation>
    <scope>NUCLEOTIDE SEQUENCE [LARGE SCALE GENOMIC DNA]</scope>
    <source>
        <strain evidence="3">CCM 8702</strain>
    </source>
</reference>
<proteinExistence type="predicted"/>
<feature type="transmembrane region" description="Helical" evidence="1">
    <location>
        <begin position="50"/>
        <end position="67"/>
    </location>
</feature>
<dbReference type="Proteomes" id="UP000605427">
    <property type="component" value="Unassembled WGS sequence"/>
</dbReference>
<evidence type="ECO:0000313" key="2">
    <source>
        <dbReference type="EMBL" id="GGH78657.1"/>
    </source>
</evidence>
<keyword evidence="3" id="KW-1185">Reference proteome</keyword>
<sequence length="158" mass="17301">MQMNAKNGGTVLLNTEVWIEFVRQNWLILLIALVAVLLVINVVKTMIKWAIAIVIVVALIVYSGVSLDQIQNTVTGVKDEAVAKLQGEALRMLKDEAAEATFKRGEDGSFVVQTTSLKLEGKPNAKAVEVTYRGVPLGQWERGEQVNALIRAAQARSK</sequence>
<evidence type="ECO:0008006" key="4">
    <source>
        <dbReference type="Google" id="ProtNLM"/>
    </source>
</evidence>